<comment type="function">
    <text evidence="9">May play the central regulatory role in sporulation. It may be an element of the effector pathway responsible for the activation of sporulation genes in response to nutritional stress. Spo0A may act in concert with spo0H (a sigma factor) to control the expression of some genes that are critical to the sporulation process.</text>
</comment>
<evidence type="ECO:0000256" key="4">
    <source>
        <dbReference type="ARBA" id="ARBA00022553"/>
    </source>
</evidence>
<dbReference type="Gene3D" id="3.40.50.2300">
    <property type="match status" value="1"/>
</dbReference>
<keyword evidence="3" id="KW-0963">Cytoplasm</keyword>
<evidence type="ECO:0000256" key="7">
    <source>
        <dbReference type="ARBA" id="ARBA00023125"/>
    </source>
</evidence>
<dbReference type="Pfam" id="PF12833">
    <property type="entry name" value="HTH_18"/>
    <property type="match status" value="1"/>
</dbReference>
<keyword evidence="5" id="KW-0902">Two-component regulatory system</keyword>
<dbReference type="InterPro" id="IPR051552">
    <property type="entry name" value="HptR"/>
</dbReference>
<dbReference type="PANTHER" id="PTHR42713:SF3">
    <property type="entry name" value="TRANSCRIPTIONAL REGULATORY PROTEIN HPTR"/>
    <property type="match status" value="1"/>
</dbReference>
<organism evidence="14 15">
    <name type="scientific">Kineothrix alysoides</name>
    <dbReference type="NCBI Taxonomy" id="1469948"/>
    <lineage>
        <taxon>Bacteria</taxon>
        <taxon>Bacillati</taxon>
        <taxon>Bacillota</taxon>
        <taxon>Clostridia</taxon>
        <taxon>Lachnospirales</taxon>
        <taxon>Lachnospiraceae</taxon>
        <taxon>Kineothrix</taxon>
    </lineage>
</organism>
<gene>
    <name evidence="14" type="ORF">EDD76_110100</name>
</gene>
<evidence type="ECO:0000256" key="3">
    <source>
        <dbReference type="ARBA" id="ARBA00022490"/>
    </source>
</evidence>
<dbReference type="GO" id="GO:0005737">
    <property type="term" value="C:cytoplasm"/>
    <property type="evidence" value="ECO:0007669"/>
    <property type="project" value="UniProtKB-SubCell"/>
</dbReference>
<feature type="domain" description="HTH araC/xylS-type" evidence="12">
    <location>
        <begin position="443"/>
        <end position="542"/>
    </location>
</feature>
<evidence type="ECO:0000259" key="12">
    <source>
        <dbReference type="PROSITE" id="PS01124"/>
    </source>
</evidence>
<evidence type="ECO:0000256" key="10">
    <source>
        <dbReference type="PROSITE-ProRule" id="PRU00169"/>
    </source>
</evidence>
<feature type="modified residue" description="4-aspartylphosphate" evidence="10">
    <location>
        <position position="55"/>
    </location>
</feature>
<dbReference type="Proteomes" id="UP000295718">
    <property type="component" value="Unassembled WGS sequence"/>
</dbReference>
<dbReference type="InterPro" id="IPR011006">
    <property type="entry name" value="CheY-like_superfamily"/>
</dbReference>
<dbReference type="SUPFAM" id="SSF52172">
    <property type="entry name" value="CheY-like"/>
    <property type="match status" value="1"/>
</dbReference>
<dbReference type="STRING" id="1469948.GCA_000732725_02869"/>
<keyword evidence="15" id="KW-1185">Reference proteome</keyword>
<dbReference type="PROSITE" id="PS01124">
    <property type="entry name" value="HTH_ARAC_FAMILY_2"/>
    <property type="match status" value="1"/>
</dbReference>
<keyword evidence="6" id="KW-0805">Transcription regulation</keyword>
<dbReference type="CDD" id="cd17536">
    <property type="entry name" value="REC_YesN-like"/>
    <property type="match status" value="1"/>
</dbReference>
<dbReference type="GO" id="GO:0003700">
    <property type="term" value="F:DNA-binding transcription factor activity"/>
    <property type="evidence" value="ECO:0007669"/>
    <property type="project" value="InterPro"/>
</dbReference>
<keyword evidence="4 10" id="KW-0597">Phosphoprotein</keyword>
<dbReference type="SMART" id="SM00342">
    <property type="entry name" value="HTH_ARAC"/>
    <property type="match status" value="1"/>
</dbReference>
<evidence type="ECO:0000256" key="2">
    <source>
        <dbReference type="ARBA" id="ARBA00018672"/>
    </source>
</evidence>
<evidence type="ECO:0000256" key="5">
    <source>
        <dbReference type="ARBA" id="ARBA00023012"/>
    </source>
</evidence>
<keyword evidence="7" id="KW-0238">DNA-binding</keyword>
<evidence type="ECO:0000256" key="1">
    <source>
        <dbReference type="ARBA" id="ARBA00004496"/>
    </source>
</evidence>
<comment type="caution">
    <text evidence="14">The sequence shown here is derived from an EMBL/GenBank/DDBJ whole genome shotgun (WGS) entry which is preliminary data.</text>
</comment>
<accession>A0A4R1QTU5</accession>
<dbReference type="SMART" id="SM00448">
    <property type="entry name" value="REC"/>
    <property type="match status" value="1"/>
</dbReference>
<dbReference type="Gene3D" id="1.10.10.60">
    <property type="entry name" value="Homeodomain-like"/>
    <property type="match status" value="2"/>
</dbReference>
<dbReference type="InterPro" id="IPR018060">
    <property type="entry name" value="HTH_AraC"/>
</dbReference>
<comment type="subcellular location">
    <subcellularLocation>
        <location evidence="1">Cytoplasm</location>
    </subcellularLocation>
</comment>
<evidence type="ECO:0000313" key="15">
    <source>
        <dbReference type="Proteomes" id="UP000295718"/>
    </source>
</evidence>
<dbReference type="InterPro" id="IPR009057">
    <property type="entry name" value="Homeodomain-like_sf"/>
</dbReference>
<proteinExistence type="predicted"/>
<dbReference type="GO" id="GO:0043565">
    <property type="term" value="F:sequence-specific DNA binding"/>
    <property type="evidence" value="ECO:0007669"/>
    <property type="project" value="InterPro"/>
</dbReference>
<sequence length="568" mass="64992">MLKVFLVEDEIVMREGIKNNIPWEEEGFDFVGEASDGELAYPMIRKLCPDIIITDIKMPFMDGLELSRLVKKDLPDVSIIILSGYDEFEYAKEAIRIGVTEYLVKPVSSAKLLEAVKEIGSRIEKENEKKKYLEQFKKEMKEMELHEKEKFLHEILSGRIPMTELLEKGKKLNIHLAAGVYDVVLFMMRQAEDMDGTCSKELPAAWDTVMELAEQTENIYMFNRGIDGVEFLLLDENEKRMEQKRDDFLKELTDIASKSGELQYFIGVGNVVNRLREVHESYESASKAFSYRYLISSNRIVYAEHMEEMRAGIGGSDDADIDLKELDFGKIDRKIIKNFLTKGLLEEVSHFIEDYFSSLGSGNVESILFRQYITTDMYFGTVAFVEELGYDADSIIAVFGDFKAISEVFPSVEKTKEYLKNMIREAMNLRDRISVKKYGSLIDDAKAYIEHNFDSEDISLNSVAAHVNISASHFSSIFSGEEGQTFIEHLTALRMDKAKQLLMCSSLKSSEIGYAVGYKDPHYFSYLFKKTQNCTPKEYRMRGKAVNAESTRNAYNTGNAYRAGMEEV</sequence>
<reference evidence="14 15" key="1">
    <citation type="submission" date="2019-03" db="EMBL/GenBank/DDBJ databases">
        <title>Genomic Encyclopedia of Type Strains, Phase IV (KMG-IV): sequencing the most valuable type-strain genomes for metagenomic binning, comparative biology and taxonomic classification.</title>
        <authorList>
            <person name="Goeker M."/>
        </authorList>
    </citation>
    <scope>NUCLEOTIDE SEQUENCE [LARGE SCALE GENOMIC DNA]</scope>
    <source>
        <strain evidence="14 15">DSM 100556</strain>
    </source>
</reference>
<evidence type="ECO:0000313" key="14">
    <source>
        <dbReference type="EMBL" id="TCL56927.1"/>
    </source>
</evidence>
<dbReference type="RefSeq" id="WP_051869630.1">
    <property type="nucleotide sequence ID" value="NZ_JPNB01000002.1"/>
</dbReference>
<evidence type="ECO:0000256" key="11">
    <source>
        <dbReference type="SAM" id="Coils"/>
    </source>
</evidence>
<dbReference type="OrthoDB" id="9794370at2"/>
<protein>
    <recommendedName>
        <fullName evidence="2">Stage 0 sporulation protein A homolog</fullName>
    </recommendedName>
</protein>
<feature type="domain" description="Response regulatory" evidence="13">
    <location>
        <begin position="3"/>
        <end position="120"/>
    </location>
</feature>
<dbReference type="PROSITE" id="PS50110">
    <property type="entry name" value="RESPONSE_REGULATORY"/>
    <property type="match status" value="1"/>
</dbReference>
<dbReference type="SUPFAM" id="SSF46689">
    <property type="entry name" value="Homeodomain-like"/>
    <property type="match status" value="1"/>
</dbReference>
<dbReference type="Pfam" id="PF17853">
    <property type="entry name" value="GGDEF_2"/>
    <property type="match status" value="1"/>
</dbReference>
<evidence type="ECO:0000256" key="6">
    <source>
        <dbReference type="ARBA" id="ARBA00023015"/>
    </source>
</evidence>
<keyword evidence="11" id="KW-0175">Coiled coil</keyword>
<dbReference type="PANTHER" id="PTHR42713">
    <property type="entry name" value="HISTIDINE KINASE-RELATED"/>
    <property type="match status" value="1"/>
</dbReference>
<evidence type="ECO:0000259" key="13">
    <source>
        <dbReference type="PROSITE" id="PS50110"/>
    </source>
</evidence>
<dbReference type="GO" id="GO:0000160">
    <property type="term" value="P:phosphorelay signal transduction system"/>
    <property type="evidence" value="ECO:0007669"/>
    <property type="project" value="UniProtKB-KW"/>
</dbReference>
<dbReference type="Pfam" id="PF00072">
    <property type="entry name" value="Response_reg"/>
    <property type="match status" value="1"/>
</dbReference>
<dbReference type="EMBL" id="SLUO01000010">
    <property type="protein sequence ID" value="TCL56927.1"/>
    <property type="molecule type" value="Genomic_DNA"/>
</dbReference>
<dbReference type="InterPro" id="IPR001789">
    <property type="entry name" value="Sig_transdc_resp-reg_receiver"/>
</dbReference>
<feature type="coiled-coil region" evidence="11">
    <location>
        <begin position="122"/>
        <end position="149"/>
    </location>
</feature>
<name>A0A4R1QTU5_9FIRM</name>
<keyword evidence="8" id="KW-0804">Transcription</keyword>
<evidence type="ECO:0000256" key="9">
    <source>
        <dbReference type="ARBA" id="ARBA00024867"/>
    </source>
</evidence>
<dbReference type="AlphaFoldDB" id="A0A4R1QTU5"/>
<evidence type="ECO:0000256" key="8">
    <source>
        <dbReference type="ARBA" id="ARBA00023163"/>
    </source>
</evidence>
<dbReference type="InterPro" id="IPR041522">
    <property type="entry name" value="CdaR_GGDEF"/>
</dbReference>